<feature type="transmembrane region" description="Helical" evidence="6">
    <location>
        <begin position="95"/>
        <end position="116"/>
    </location>
</feature>
<keyword evidence="3" id="KW-0133">Cell shape</keyword>
<name>A0A419SSG8_9FIRM</name>
<gene>
    <name evidence="7" type="ORF">BET01_11150</name>
</gene>
<sequence length="439" mass="49664">MINLTIDVSRYFMILLIALYTYLNFRIFSVKDEIKKNRICRRQNFAMFLIHLFAYVIIWFETKDERMLVFYLAQVLFFLVYLFLYRLFYRNVSRLLVNNMCMLLSVSFIMLTRLSFDKAMKQFIIVVVAAVVTLVIPFVIDRVWQLSKIPWVYGLGGILLLGIVCIAGTSSFGAQLSLGVGDFSIQPSEFVKISYVFFIATMFYRSTDFKTVITVTAVAAVHVLTLVISKDLGSALIFFVAYVFMLFVATGKWLYLLAGVGGGSLASLLAFQIFDHVKTRVLAWQNPWTDIAGKGYQITQSLFAIGTGGWFGMGLYRGMPKKIPVVEKDFIFSAISEELGAVFALCILFICLGCFLQFMMIASRMQAVFYKLIAFGLGTIYIFQVFLTVGGVTKFIPSTGVTLPLVSYGGSSILSTFIIFGIIQGLYILKRNEEEEYEE</sequence>
<feature type="transmembrane region" description="Helical" evidence="6">
    <location>
        <begin position="339"/>
        <end position="360"/>
    </location>
</feature>
<keyword evidence="2 6" id="KW-0812">Transmembrane</keyword>
<feature type="transmembrane region" description="Helical" evidence="6">
    <location>
        <begin position="122"/>
        <end position="140"/>
    </location>
</feature>
<keyword evidence="7" id="KW-0132">Cell division</keyword>
<evidence type="ECO:0000313" key="8">
    <source>
        <dbReference type="Proteomes" id="UP000284277"/>
    </source>
</evidence>
<evidence type="ECO:0000256" key="1">
    <source>
        <dbReference type="ARBA" id="ARBA00004141"/>
    </source>
</evidence>
<dbReference type="EMBL" id="MCIA01000035">
    <property type="protein sequence ID" value="RKD28095.1"/>
    <property type="molecule type" value="Genomic_DNA"/>
</dbReference>
<evidence type="ECO:0000256" key="2">
    <source>
        <dbReference type="ARBA" id="ARBA00022692"/>
    </source>
</evidence>
<dbReference type="InterPro" id="IPR001182">
    <property type="entry name" value="FtsW/RodA"/>
</dbReference>
<evidence type="ECO:0000256" key="6">
    <source>
        <dbReference type="SAM" id="Phobius"/>
    </source>
</evidence>
<evidence type="ECO:0000256" key="4">
    <source>
        <dbReference type="ARBA" id="ARBA00022989"/>
    </source>
</evidence>
<dbReference type="RefSeq" id="WP_120198727.1">
    <property type="nucleotide sequence ID" value="NZ_MCIA01000035.1"/>
</dbReference>
<feature type="transmembrane region" description="Helical" evidence="6">
    <location>
        <begin position="405"/>
        <end position="429"/>
    </location>
</feature>
<protein>
    <submittedName>
        <fullName evidence="7">Cell division protein FtsW</fullName>
    </submittedName>
</protein>
<keyword evidence="4 6" id="KW-1133">Transmembrane helix</keyword>
<feature type="transmembrane region" description="Helical" evidence="6">
    <location>
        <begin position="68"/>
        <end position="88"/>
    </location>
</feature>
<dbReference type="Proteomes" id="UP000284277">
    <property type="component" value="Unassembled WGS sequence"/>
</dbReference>
<reference evidence="7 8" key="1">
    <citation type="submission" date="2016-08" db="EMBL/GenBank/DDBJ databases">
        <title>A new outlook on sporulation: Clostridium algidixylanolyticum.</title>
        <authorList>
            <person name="Poppleton D.I."/>
            <person name="Gribaldo S."/>
        </authorList>
    </citation>
    <scope>NUCLEOTIDE SEQUENCE [LARGE SCALE GENOMIC DNA]</scope>
    <source>
        <strain evidence="7 8">SPL73</strain>
    </source>
</reference>
<organism evidence="7 8">
    <name type="scientific">Lacrimispora algidixylanolytica</name>
    <dbReference type="NCBI Taxonomy" id="94868"/>
    <lineage>
        <taxon>Bacteria</taxon>
        <taxon>Bacillati</taxon>
        <taxon>Bacillota</taxon>
        <taxon>Clostridia</taxon>
        <taxon>Lachnospirales</taxon>
        <taxon>Lachnospiraceae</taxon>
        <taxon>Lacrimispora</taxon>
    </lineage>
</organism>
<evidence type="ECO:0000256" key="5">
    <source>
        <dbReference type="ARBA" id="ARBA00023136"/>
    </source>
</evidence>
<comment type="subcellular location">
    <subcellularLocation>
        <location evidence="1">Membrane</location>
        <topology evidence="1">Multi-pass membrane protein</topology>
    </subcellularLocation>
</comment>
<dbReference type="PANTHER" id="PTHR30474">
    <property type="entry name" value="CELL CYCLE PROTEIN"/>
    <property type="match status" value="1"/>
</dbReference>
<evidence type="ECO:0000256" key="3">
    <source>
        <dbReference type="ARBA" id="ARBA00022960"/>
    </source>
</evidence>
<feature type="transmembrane region" description="Helical" evidence="6">
    <location>
        <begin position="6"/>
        <end position="25"/>
    </location>
</feature>
<dbReference type="GO" id="GO:0005886">
    <property type="term" value="C:plasma membrane"/>
    <property type="evidence" value="ECO:0007669"/>
    <property type="project" value="TreeGrafter"/>
</dbReference>
<accession>A0A419SSG8</accession>
<feature type="transmembrane region" description="Helical" evidence="6">
    <location>
        <begin position="219"/>
        <end position="247"/>
    </location>
</feature>
<keyword evidence="5 6" id="KW-0472">Membrane</keyword>
<dbReference type="GO" id="GO:0032153">
    <property type="term" value="C:cell division site"/>
    <property type="evidence" value="ECO:0007669"/>
    <property type="project" value="TreeGrafter"/>
</dbReference>
<dbReference type="GO" id="GO:0051301">
    <property type="term" value="P:cell division"/>
    <property type="evidence" value="ECO:0007669"/>
    <property type="project" value="UniProtKB-KW"/>
</dbReference>
<dbReference type="AlphaFoldDB" id="A0A419SSG8"/>
<feature type="transmembrane region" description="Helical" evidence="6">
    <location>
        <begin position="152"/>
        <end position="178"/>
    </location>
</feature>
<dbReference type="Pfam" id="PF01098">
    <property type="entry name" value="FTSW_RODA_SPOVE"/>
    <property type="match status" value="1"/>
</dbReference>
<keyword evidence="8" id="KW-1185">Reference proteome</keyword>
<dbReference type="OrthoDB" id="9812661at2"/>
<keyword evidence="7" id="KW-0131">Cell cycle</keyword>
<feature type="transmembrane region" description="Helical" evidence="6">
    <location>
        <begin position="372"/>
        <end position="393"/>
    </location>
</feature>
<dbReference type="PANTHER" id="PTHR30474:SF3">
    <property type="entry name" value="PEPTIDOGLYCAN GLYCOSYLTRANSFERASE RODA"/>
    <property type="match status" value="1"/>
</dbReference>
<evidence type="ECO:0000313" key="7">
    <source>
        <dbReference type="EMBL" id="RKD28095.1"/>
    </source>
</evidence>
<dbReference type="GO" id="GO:0015648">
    <property type="term" value="F:lipid-linked peptidoglycan transporter activity"/>
    <property type="evidence" value="ECO:0007669"/>
    <property type="project" value="TreeGrafter"/>
</dbReference>
<proteinExistence type="predicted"/>
<comment type="caution">
    <text evidence="7">The sequence shown here is derived from an EMBL/GenBank/DDBJ whole genome shotgun (WGS) entry which is preliminary data.</text>
</comment>
<feature type="transmembrane region" description="Helical" evidence="6">
    <location>
        <begin position="45"/>
        <end position="62"/>
    </location>
</feature>
<dbReference type="GO" id="GO:0008360">
    <property type="term" value="P:regulation of cell shape"/>
    <property type="evidence" value="ECO:0007669"/>
    <property type="project" value="UniProtKB-KW"/>
</dbReference>